<keyword evidence="1" id="KW-0949">S-adenosyl-L-methionine</keyword>
<name>A0A1M6JFD6_9FIRM</name>
<dbReference type="Gene3D" id="3.20.20.70">
    <property type="entry name" value="Aldolase class I"/>
    <property type="match status" value="1"/>
</dbReference>
<dbReference type="SMART" id="SM00729">
    <property type="entry name" value="Elp3"/>
    <property type="match status" value="1"/>
</dbReference>
<evidence type="ECO:0000256" key="3">
    <source>
        <dbReference type="ARBA" id="ARBA00023004"/>
    </source>
</evidence>
<dbReference type="InterPro" id="IPR006638">
    <property type="entry name" value="Elp3/MiaA/NifB-like_rSAM"/>
</dbReference>
<dbReference type="GO" id="GO:0046872">
    <property type="term" value="F:metal ion binding"/>
    <property type="evidence" value="ECO:0007669"/>
    <property type="project" value="UniProtKB-KW"/>
</dbReference>
<dbReference type="InterPro" id="IPR013785">
    <property type="entry name" value="Aldolase_TIM"/>
</dbReference>
<dbReference type="GO" id="GO:0003824">
    <property type="term" value="F:catalytic activity"/>
    <property type="evidence" value="ECO:0007669"/>
    <property type="project" value="InterPro"/>
</dbReference>
<evidence type="ECO:0000313" key="7">
    <source>
        <dbReference type="Proteomes" id="UP000322917"/>
    </source>
</evidence>
<dbReference type="InterPro" id="IPR058240">
    <property type="entry name" value="rSAM_sf"/>
</dbReference>
<dbReference type="InterPro" id="IPR007197">
    <property type="entry name" value="rSAM"/>
</dbReference>
<protein>
    <submittedName>
        <fullName evidence="6">Radical SAM superfamily protein</fullName>
    </submittedName>
</protein>
<evidence type="ECO:0000256" key="4">
    <source>
        <dbReference type="ARBA" id="ARBA00023014"/>
    </source>
</evidence>
<keyword evidence="2" id="KW-0479">Metal-binding</keyword>
<dbReference type="EMBL" id="FQZD01000022">
    <property type="protein sequence ID" value="SHJ45355.1"/>
    <property type="molecule type" value="Genomic_DNA"/>
</dbReference>
<dbReference type="RefSeq" id="WP_223191753.1">
    <property type="nucleotide sequence ID" value="NZ_FQZD01000022.1"/>
</dbReference>
<keyword evidence="4" id="KW-0411">Iron-sulfur</keyword>
<dbReference type="SUPFAM" id="SSF102114">
    <property type="entry name" value="Radical SAM enzymes"/>
    <property type="match status" value="1"/>
</dbReference>
<evidence type="ECO:0000256" key="1">
    <source>
        <dbReference type="ARBA" id="ARBA00022691"/>
    </source>
</evidence>
<dbReference type="Proteomes" id="UP000322917">
    <property type="component" value="Unassembled WGS sequence"/>
</dbReference>
<accession>A0A1M6JFD6</accession>
<dbReference type="PROSITE" id="PS51918">
    <property type="entry name" value="RADICAL_SAM"/>
    <property type="match status" value="1"/>
</dbReference>
<dbReference type="AlphaFoldDB" id="A0A1M6JFD6"/>
<dbReference type="Pfam" id="PF04055">
    <property type="entry name" value="Radical_SAM"/>
    <property type="match status" value="1"/>
</dbReference>
<reference evidence="6 7" key="1">
    <citation type="submission" date="2016-11" db="EMBL/GenBank/DDBJ databases">
        <authorList>
            <person name="Varghese N."/>
            <person name="Submissions S."/>
        </authorList>
    </citation>
    <scope>NUCLEOTIDE SEQUENCE [LARGE SCALE GENOMIC DNA]</scope>
    <source>
        <strain evidence="6 7">DSM 15287</strain>
    </source>
</reference>
<evidence type="ECO:0000313" key="6">
    <source>
        <dbReference type="EMBL" id="SHJ45355.1"/>
    </source>
</evidence>
<keyword evidence="3" id="KW-0408">Iron</keyword>
<feature type="domain" description="Radical SAM core" evidence="5">
    <location>
        <begin position="135"/>
        <end position="376"/>
    </location>
</feature>
<dbReference type="CDD" id="cd01335">
    <property type="entry name" value="Radical_SAM"/>
    <property type="match status" value="1"/>
</dbReference>
<keyword evidence="7" id="KW-1185">Reference proteome</keyword>
<dbReference type="GO" id="GO:0051536">
    <property type="term" value="F:iron-sulfur cluster binding"/>
    <property type="evidence" value="ECO:0007669"/>
    <property type="project" value="UniProtKB-KW"/>
</dbReference>
<organism evidence="6 7">
    <name type="scientific">Propionispora hippei DSM 15287</name>
    <dbReference type="NCBI Taxonomy" id="1123003"/>
    <lineage>
        <taxon>Bacteria</taxon>
        <taxon>Bacillati</taxon>
        <taxon>Bacillota</taxon>
        <taxon>Negativicutes</taxon>
        <taxon>Selenomonadales</taxon>
        <taxon>Sporomusaceae</taxon>
        <taxon>Propionispora</taxon>
    </lineage>
</organism>
<dbReference type="NCBIfam" id="NF045502">
    <property type="entry name" value="variant_rSAM"/>
    <property type="match status" value="1"/>
</dbReference>
<sequence length="407" mass="46695">MTAQANHVNKTDREKLLKEMEIRVGVFNEGIHAEVSLFQQLDFENEYLEQVQACFYNNHQAYKDTNLPQAFRSPSGYRYAFSYDPQSRYSITGENGRFYLHDRQTRLFEVKFEKRPKYYNQHTSNGKKMSTIAQYVGSSKITVAYSNECSLQEKNLDCRFCNINATKANYADRQGISWKTPAEIAEVTKAAYAEGCNHLTITGGFIPERREVEYYIDVAEAIRETTGLDDFGGTACIGAPLDLEVIDKYKEAGYSRIATNMEIWDENIFKAICPGKHKICGGYQNWVDTLKYEVEVFGKGNVRSYFVAGIETKETLLEGIEYLASLGVVAVPQIWMPKPGAALEGHRAPTTEWFIDLFLKAYKILVRYGITHEQFYHTTNDEGRFFDYLYDADGDYLDRIADYRIAI</sequence>
<proteinExistence type="predicted"/>
<evidence type="ECO:0000259" key="5">
    <source>
        <dbReference type="PROSITE" id="PS51918"/>
    </source>
</evidence>
<evidence type="ECO:0000256" key="2">
    <source>
        <dbReference type="ARBA" id="ARBA00022723"/>
    </source>
</evidence>
<gene>
    <name evidence="6" type="ORF">SAMN02745170_02581</name>
</gene>